<dbReference type="InterPro" id="IPR045057">
    <property type="entry name" value="Gcn5-rel_NAT"/>
</dbReference>
<name>A0A4P7IHC3_9ACTN</name>
<reference evidence="2 3" key="1">
    <citation type="submission" date="2019-03" db="EMBL/GenBank/DDBJ databases">
        <title>Three New Species of Nocardioides, Nocardioides euryhalodurans sp. nov., Nocardioides seonyuensis sp. nov. and Nocardioides eburneoflavus sp. nov. Iolated from Soil.</title>
        <authorList>
            <person name="Roh S.G."/>
            <person name="Lee C."/>
            <person name="Kim M.-K."/>
            <person name="Kim S.B."/>
        </authorList>
    </citation>
    <scope>NUCLEOTIDE SEQUENCE [LARGE SCALE GENOMIC DNA]</scope>
    <source>
        <strain evidence="2 3">MMS17-SY207-3</strain>
    </source>
</reference>
<dbReference type="AlphaFoldDB" id="A0A4P7IHC3"/>
<dbReference type="Pfam" id="PF14542">
    <property type="entry name" value="Acetyltransf_CG"/>
    <property type="match status" value="1"/>
</dbReference>
<dbReference type="Gene3D" id="3.40.630.30">
    <property type="match status" value="1"/>
</dbReference>
<evidence type="ECO:0000313" key="3">
    <source>
        <dbReference type="Proteomes" id="UP000294853"/>
    </source>
</evidence>
<dbReference type="EMBL" id="CP038436">
    <property type="protein sequence ID" value="QBX56698.1"/>
    <property type="molecule type" value="Genomic_DNA"/>
</dbReference>
<dbReference type="InterPro" id="IPR016181">
    <property type="entry name" value="Acyl_CoA_acyltransferase"/>
</dbReference>
<dbReference type="Proteomes" id="UP000294853">
    <property type="component" value="Chromosome"/>
</dbReference>
<evidence type="ECO:0000313" key="2">
    <source>
        <dbReference type="EMBL" id="QBX56698.1"/>
    </source>
</evidence>
<sequence>MSDSVTRSTTSDQFEVHVDEKSVGRLQFVDHDPGNGEPVQRVLFHTEVDEAYGGRGLAGKLVGEALDATRAEGLQAVAVCAYVKKFVSSRPEYDDLVVPATPEALAAVPGR</sequence>
<protein>
    <submittedName>
        <fullName evidence="2">N-acetyltransferase</fullName>
    </submittedName>
</protein>
<dbReference type="PROSITE" id="PS51729">
    <property type="entry name" value="GNAT_YJDJ"/>
    <property type="match status" value="1"/>
</dbReference>
<keyword evidence="3" id="KW-1185">Reference proteome</keyword>
<evidence type="ECO:0000259" key="1">
    <source>
        <dbReference type="PROSITE" id="PS51729"/>
    </source>
</evidence>
<feature type="domain" description="N-acetyltransferase" evidence="1">
    <location>
        <begin position="6"/>
        <end position="98"/>
    </location>
</feature>
<organism evidence="2 3">
    <name type="scientific">Nocardioides seonyuensis</name>
    <dbReference type="NCBI Taxonomy" id="2518371"/>
    <lineage>
        <taxon>Bacteria</taxon>
        <taxon>Bacillati</taxon>
        <taxon>Actinomycetota</taxon>
        <taxon>Actinomycetes</taxon>
        <taxon>Propionibacteriales</taxon>
        <taxon>Nocardioidaceae</taxon>
        <taxon>Nocardioides</taxon>
    </lineage>
</organism>
<dbReference type="PANTHER" id="PTHR31435:SF10">
    <property type="entry name" value="BSR4717 PROTEIN"/>
    <property type="match status" value="1"/>
</dbReference>
<accession>A0A4P7IHC3</accession>
<dbReference type="KEGG" id="nsn:EXE58_15335"/>
<proteinExistence type="predicted"/>
<keyword evidence="2" id="KW-0808">Transferase</keyword>
<dbReference type="RefSeq" id="WP_135268683.1">
    <property type="nucleotide sequence ID" value="NZ_CP038436.1"/>
</dbReference>
<dbReference type="OrthoDB" id="5405911at2"/>
<dbReference type="InterPro" id="IPR031165">
    <property type="entry name" value="GNAT_YJDJ"/>
</dbReference>
<dbReference type="SUPFAM" id="SSF55729">
    <property type="entry name" value="Acyl-CoA N-acyltransferases (Nat)"/>
    <property type="match status" value="1"/>
</dbReference>
<dbReference type="GO" id="GO:0016740">
    <property type="term" value="F:transferase activity"/>
    <property type="evidence" value="ECO:0007669"/>
    <property type="project" value="UniProtKB-KW"/>
</dbReference>
<gene>
    <name evidence="2" type="ORF">EXE58_15335</name>
</gene>
<dbReference type="PANTHER" id="PTHR31435">
    <property type="entry name" value="PROTEIN NATD1"/>
    <property type="match status" value="1"/>
</dbReference>